<dbReference type="GO" id="GO:0070180">
    <property type="term" value="F:large ribosomal subunit rRNA binding"/>
    <property type="evidence" value="ECO:0007669"/>
    <property type="project" value="UniProtKB-UniRule"/>
</dbReference>
<dbReference type="CDD" id="cd05797">
    <property type="entry name" value="Ribosomal_L10"/>
    <property type="match status" value="1"/>
</dbReference>
<dbReference type="PANTHER" id="PTHR11560">
    <property type="entry name" value="39S RIBOSOMAL PROTEIN L10, MITOCHONDRIAL"/>
    <property type="match status" value="1"/>
</dbReference>
<dbReference type="InterPro" id="IPR002363">
    <property type="entry name" value="Ribosomal_uL10_CS_bac"/>
</dbReference>
<keyword evidence="3 6" id="KW-0689">Ribosomal protein</keyword>
<dbReference type="Pfam" id="PF00466">
    <property type="entry name" value="Ribosomal_L10"/>
    <property type="match status" value="1"/>
</dbReference>
<dbReference type="HAMAP" id="MF_00362">
    <property type="entry name" value="Ribosomal_uL10"/>
    <property type="match status" value="1"/>
</dbReference>
<evidence type="ECO:0000256" key="5">
    <source>
        <dbReference type="ARBA" id="ARBA00035202"/>
    </source>
</evidence>
<reference evidence="7" key="1">
    <citation type="submission" date="2006-11" db="EMBL/GenBank/DDBJ databases">
        <authorList>
            <person name="Teixeira D."/>
            <person name="Eveillard S."/>
            <person name="Saillard C."/>
            <person name="Ayres J."/>
            <person name="Bove J."/>
        </authorList>
    </citation>
    <scope>NUCLEOTIDE SEQUENCE</scope>
</reference>
<keyword evidence="4 6" id="KW-0687">Ribonucleoprotein</keyword>
<keyword evidence="6" id="KW-0694">RNA-binding</keyword>
<evidence type="ECO:0000256" key="1">
    <source>
        <dbReference type="ARBA" id="ARBA00002633"/>
    </source>
</evidence>
<dbReference type="EMBL" id="EF122254">
    <property type="protein sequence ID" value="ABO40218.1"/>
    <property type="molecule type" value="Genomic_DNA"/>
</dbReference>
<evidence type="ECO:0000256" key="4">
    <source>
        <dbReference type="ARBA" id="ARBA00023274"/>
    </source>
</evidence>
<name>B3EZF6_9HYPH</name>
<dbReference type="GO" id="GO:0006412">
    <property type="term" value="P:translation"/>
    <property type="evidence" value="ECO:0007669"/>
    <property type="project" value="UniProtKB-UniRule"/>
</dbReference>
<dbReference type="NCBIfam" id="NF000955">
    <property type="entry name" value="PRK00099.1-1"/>
    <property type="match status" value="1"/>
</dbReference>
<dbReference type="PROSITE" id="PS01109">
    <property type="entry name" value="RIBOSOMAL_L10"/>
    <property type="match status" value="1"/>
</dbReference>
<comment type="similarity">
    <text evidence="2 6">Belongs to the universal ribosomal protein uL10 family.</text>
</comment>
<dbReference type="SUPFAM" id="SSF160369">
    <property type="entry name" value="Ribosomal protein L10-like"/>
    <property type="match status" value="1"/>
</dbReference>
<proteinExistence type="inferred from homology"/>
<dbReference type="AlphaFoldDB" id="B3EZF6"/>
<reference evidence="7" key="2">
    <citation type="journal article" date="2008" name="Int. J. Syst. Evol. Microbiol.">
        <title>The tufB-secE-nusG-rplKAJL-rpoB gene cluster of the liberibacters: sequence comparisons, phylogeny and speciation.</title>
        <authorList>
            <person name="Teixeira D.C."/>
            <person name="Eveillard S."/>
            <person name="Sirand-Pugnet P."/>
            <person name="Wulff A."/>
            <person name="Saillard C."/>
            <person name="Ayres A.J."/>
            <person name="Bove J.M."/>
        </authorList>
    </citation>
    <scope>NUCLEOTIDE SEQUENCE</scope>
</reference>
<dbReference type="InterPro" id="IPR047865">
    <property type="entry name" value="Ribosomal_uL10_bac_type"/>
</dbReference>
<keyword evidence="6" id="KW-0699">rRNA-binding</keyword>
<evidence type="ECO:0000313" key="7">
    <source>
        <dbReference type="EMBL" id="ABO40218.1"/>
    </source>
</evidence>
<evidence type="ECO:0000256" key="2">
    <source>
        <dbReference type="ARBA" id="ARBA00008889"/>
    </source>
</evidence>
<dbReference type="Gene3D" id="3.30.70.1730">
    <property type="match status" value="1"/>
</dbReference>
<protein>
    <recommendedName>
        <fullName evidence="5 6">Large ribosomal subunit protein uL10</fullName>
    </recommendedName>
</protein>
<dbReference type="InterPro" id="IPR001790">
    <property type="entry name" value="Ribosomal_uL10"/>
</dbReference>
<sequence length="172" mass="19029">MKRQEKILEVAELGKIFSSYNSVVVAHYKGINVAQIGSLRKKMKEAGGFAKVVKNRLVKVAIKDTDFQGMSDFFSGQSLIVCSKDPVAAPQISVDFAKENDQFKIIGGILDKGILDNDAIKEIASLPSIDVLRARILGCIQHNSVRLLRTLNAPHARFFHIISACMEENKQD</sequence>
<evidence type="ECO:0000256" key="3">
    <source>
        <dbReference type="ARBA" id="ARBA00022980"/>
    </source>
</evidence>
<dbReference type="InterPro" id="IPR022973">
    <property type="entry name" value="Ribosomal_uL10_bac"/>
</dbReference>
<gene>
    <name evidence="6 7" type="primary">rplJ</name>
</gene>
<evidence type="ECO:0000256" key="6">
    <source>
        <dbReference type="HAMAP-Rule" id="MF_00362"/>
    </source>
</evidence>
<comment type="function">
    <text evidence="1 6">Forms part of the ribosomal stalk, playing a central role in the interaction of the ribosome with GTP-bound translation factors.</text>
</comment>
<organism evidence="7">
    <name type="scientific">Candidatus Liberibacter americanus</name>
    <dbReference type="NCBI Taxonomy" id="309868"/>
    <lineage>
        <taxon>Bacteria</taxon>
        <taxon>Pseudomonadati</taxon>
        <taxon>Pseudomonadota</taxon>
        <taxon>Alphaproteobacteria</taxon>
        <taxon>Hyphomicrobiales</taxon>
        <taxon>Rhizobiaceae</taxon>
        <taxon>Liberibacter</taxon>
    </lineage>
</organism>
<dbReference type="GO" id="GO:0015934">
    <property type="term" value="C:large ribosomal subunit"/>
    <property type="evidence" value="ECO:0007669"/>
    <property type="project" value="InterPro"/>
</dbReference>
<comment type="subunit">
    <text evidence="6">Part of the ribosomal stalk of the 50S ribosomal subunit. The N-terminus interacts with L11 and the large rRNA to form the base of the stalk. The C-terminus forms an elongated spine to which L12 dimers bind in a sequential fashion forming a multimeric L10(L12)X complex.</text>
</comment>
<dbReference type="InterPro" id="IPR043141">
    <property type="entry name" value="Ribosomal_uL10-like_sf"/>
</dbReference>
<accession>B3EZF6</accession>
<dbReference type="GO" id="GO:0003735">
    <property type="term" value="F:structural constituent of ribosome"/>
    <property type="evidence" value="ECO:0007669"/>
    <property type="project" value="InterPro"/>
</dbReference>